<sequence>MPTSPTRNTCEQDAGEPRSTERGFPCRSGRCYLRLAGRDVAMAKFELEAFGHLGVLSVLDRWESVAVITYAPGMQAMLARYLEALAELISFEVLYCPPAKPVTTPPRPAHAARTP</sequence>
<dbReference type="OrthoDB" id="5472144at2"/>
<feature type="region of interest" description="Disordered" evidence="1">
    <location>
        <begin position="1"/>
        <end position="22"/>
    </location>
</feature>
<protein>
    <recommendedName>
        <fullName evidence="4">DUF4911 domain-containing protein</fullName>
    </recommendedName>
</protein>
<evidence type="ECO:0008006" key="4">
    <source>
        <dbReference type="Google" id="ProtNLM"/>
    </source>
</evidence>
<name>T2G983_MEGG1</name>
<dbReference type="Proteomes" id="UP000016587">
    <property type="component" value="Chromosome"/>
</dbReference>
<reference evidence="2 3" key="1">
    <citation type="journal article" date="2013" name="J. Bacteriol.">
        <title>Roles of HynAB and Ech, the only two hydrogenases found in the model sulfate reducer Desulfovibrio gigas.</title>
        <authorList>
            <person name="Morais-Silva F.O."/>
            <person name="Santos C.I."/>
            <person name="Rodrigues R."/>
            <person name="Pereira I.A."/>
            <person name="Rodrigues-Pousada C."/>
        </authorList>
    </citation>
    <scope>NUCLEOTIDE SEQUENCE [LARGE SCALE GENOMIC DNA]</scope>
    <source>
        <strain evidence="3">ATCC 19364 / DSM 1382 / NCIMB 9332 / VKM B-1759</strain>
    </source>
</reference>
<dbReference type="Pfam" id="PF16256">
    <property type="entry name" value="DUF4911"/>
    <property type="match status" value="1"/>
</dbReference>
<accession>T2G983</accession>
<evidence type="ECO:0000313" key="2">
    <source>
        <dbReference type="EMBL" id="AGW12676.1"/>
    </source>
</evidence>
<evidence type="ECO:0000313" key="3">
    <source>
        <dbReference type="Proteomes" id="UP000016587"/>
    </source>
</evidence>
<reference evidence="3" key="2">
    <citation type="submission" date="2013-07" db="EMBL/GenBank/DDBJ databases">
        <authorList>
            <person name="Morais-Silva F.O."/>
            <person name="Rezende A.M."/>
            <person name="Pimentel C."/>
            <person name="Resende D.M."/>
            <person name="Santos C.I."/>
            <person name="Clemente C."/>
            <person name="de Oliveira L.M."/>
            <person name="da Silva S.M."/>
            <person name="Costa D.A."/>
            <person name="Varela-Raposo A."/>
            <person name="Horacio E.C.A."/>
            <person name="Matos M."/>
            <person name="Flores O."/>
            <person name="Ruiz J.C."/>
            <person name="Rodrigues-Pousada C."/>
        </authorList>
    </citation>
    <scope>NUCLEOTIDE SEQUENCE [LARGE SCALE GENOMIC DNA]</scope>
    <source>
        <strain evidence="3">ATCC 19364 / DSM 1382 / NCIMB 9332 / VKM B-1759</strain>
    </source>
</reference>
<organism evidence="2 3">
    <name type="scientific">Megalodesulfovibrio gigas (strain ATCC 19364 / DSM 1382 / NCIMB 9332 / VKM B-1759)</name>
    <name type="common">Desulfovibrio gigas</name>
    <dbReference type="NCBI Taxonomy" id="1121448"/>
    <lineage>
        <taxon>Bacteria</taxon>
        <taxon>Pseudomonadati</taxon>
        <taxon>Thermodesulfobacteriota</taxon>
        <taxon>Desulfovibrionia</taxon>
        <taxon>Desulfovibrionales</taxon>
        <taxon>Desulfovibrionaceae</taxon>
        <taxon>Megalodesulfovibrio</taxon>
    </lineage>
</organism>
<dbReference type="AlphaFoldDB" id="T2G983"/>
<feature type="compositionally biased region" description="Polar residues" evidence="1">
    <location>
        <begin position="1"/>
        <end position="11"/>
    </location>
</feature>
<dbReference type="STRING" id="1121448.DGI_0781"/>
<dbReference type="KEGG" id="dgg:DGI_0781"/>
<proteinExistence type="predicted"/>
<dbReference type="InterPro" id="IPR032587">
    <property type="entry name" value="DUF4911"/>
</dbReference>
<dbReference type="RefSeq" id="WP_021759362.1">
    <property type="nucleotide sequence ID" value="NC_022444.1"/>
</dbReference>
<gene>
    <name evidence="2" type="ORF">DGI_0781</name>
</gene>
<dbReference type="PATRIC" id="fig|1121448.7.peg.2945"/>
<keyword evidence="3" id="KW-1185">Reference proteome</keyword>
<dbReference type="EMBL" id="CP006585">
    <property type="protein sequence ID" value="AGW12676.1"/>
    <property type="molecule type" value="Genomic_DNA"/>
</dbReference>
<evidence type="ECO:0000256" key="1">
    <source>
        <dbReference type="SAM" id="MobiDB-lite"/>
    </source>
</evidence>
<dbReference type="HOGENOM" id="CLU_2105028_0_0_7"/>